<dbReference type="SUPFAM" id="SSF103025">
    <property type="entry name" value="Folate-binding domain"/>
    <property type="match status" value="2"/>
</dbReference>
<proteinExistence type="inferred from homology"/>
<dbReference type="Pfam" id="PF01266">
    <property type="entry name" value="DAO"/>
    <property type="match status" value="1"/>
</dbReference>
<dbReference type="InterPro" id="IPR013977">
    <property type="entry name" value="GcvT_C"/>
</dbReference>
<organism evidence="7">
    <name type="scientific">Timema bartmani</name>
    <dbReference type="NCBI Taxonomy" id="61472"/>
    <lineage>
        <taxon>Eukaryota</taxon>
        <taxon>Metazoa</taxon>
        <taxon>Ecdysozoa</taxon>
        <taxon>Arthropoda</taxon>
        <taxon>Hexapoda</taxon>
        <taxon>Insecta</taxon>
        <taxon>Pterygota</taxon>
        <taxon>Neoptera</taxon>
        <taxon>Polyneoptera</taxon>
        <taxon>Phasmatodea</taxon>
        <taxon>Timematodea</taxon>
        <taxon>Timematoidea</taxon>
        <taxon>Timematidae</taxon>
        <taxon>Timema</taxon>
    </lineage>
</organism>
<dbReference type="Gene3D" id="3.30.70.1400">
    <property type="entry name" value="Aminomethyltransferase beta-barrel domains"/>
    <property type="match status" value="2"/>
</dbReference>
<dbReference type="InterPro" id="IPR036188">
    <property type="entry name" value="FAD/NAD-bd_sf"/>
</dbReference>
<feature type="domain" description="FAD dependent oxidoreductase" evidence="3">
    <location>
        <begin position="130"/>
        <end position="422"/>
    </location>
</feature>
<feature type="region of interest" description="Disordered" evidence="2">
    <location>
        <begin position="1542"/>
        <end position="1585"/>
    </location>
</feature>
<dbReference type="PANTHER" id="PTHR43757:SF2">
    <property type="entry name" value="AMINOMETHYLTRANSFERASE, MITOCHONDRIAL"/>
    <property type="match status" value="1"/>
</dbReference>
<protein>
    <recommendedName>
        <fullName evidence="8">Dimethylglycine dehydrogenase</fullName>
    </recommendedName>
</protein>
<dbReference type="Gene3D" id="2.40.30.110">
    <property type="entry name" value="Aminomethyltransferase beta-barrel domains"/>
    <property type="match status" value="1"/>
</dbReference>
<feature type="domain" description="Aminomethyltransferase C-terminal" evidence="5">
    <location>
        <begin position="1476"/>
        <end position="1525"/>
    </location>
</feature>
<dbReference type="GO" id="GO:0005739">
    <property type="term" value="C:mitochondrion"/>
    <property type="evidence" value="ECO:0007669"/>
    <property type="project" value="TreeGrafter"/>
</dbReference>
<dbReference type="Pfam" id="PF16350">
    <property type="entry name" value="FAO_M"/>
    <property type="match status" value="1"/>
</dbReference>
<dbReference type="InterPro" id="IPR027266">
    <property type="entry name" value="TrmE/GcvT-like"/>
</dbReference>
<dbReference type="InterPro" id="IPR029043">
    <property type="entry name" value="GcvT/YgfZ_C"/>
</dbReference>
<evidence type="ECO:0000259" key="3">
    <source>
        <dbReference type="Pfam" id="PF01266"/>
    </source>
</evidence>
<dbReference type="InterPro" id="IPR006076">
    <property type="entry name" value="FAD-dep_OxRdtase"/>
</dbReference>
<accession>A0A7R9F1H4</accession>
<dbReference type="SUPFAM" id="SSF54373">
    <property type="entry name" value="FAD-linked reductases, C-terminal domain"/>
    <property type="match status" value="2"/>
</dbReference>
<evidence type="ECO:0000313" key="7">
    <source>
        <dbReference type="EMBL" id="CAD7445275.1"/>
    </source>
</evidence>
<evidence type="ECO:0000256" key="1">
    <source>
        <dbReference type="ARBA" id="ARBA00008609"/>
    </source>
</evidence>
<comment type="similarity">
    <text evidence="1">Belongs to the GcvT family.</text>
</comment>
<dbReference type="SUPFAM" id="SSF51905">
    <property type="entry name" value="FAD/NAD(P)-binding domain"/>
    <property type="match status" value="1"/>
</dbReference>
<feature type="domain" description="FAD dependent oxidoreductase central" evidence="6">
    <location>
        <begin position="1034"/>
        <end position="1087"/>
    </location>
</feature>
<dbReference type="InterPro" id="IPR006222">
    <property type="entry name" value="GCVT_N"/>
</dbReference>
<sequence length="1585" mass="176604">MRAIRGVWTIGRSTFSIHLVKFLHTAPSVERIDKDQTSQAEIQTTDSERGRERLIYAGEKKGPVEEDIKIVRRPVESNITLTGECRRLGRAIVQAVRERRWASLHCRRLNTASSALCSPSDDCLPDGAHTVIIGGGAVGCSIAYHLAKLGQKGVILLERSELTAGSTWHAAGLTALYHPTPNLKSLHYYSINLYSQLSRETGQEVSFHQPGSIRLATSPDRVDEFRFQMSRQGHKDAPQKLMTPEEIQVMCPILNTDIYNGPWFESTGFKTLASLAYMSCALSQVLAGLFNPGDGHIDPYSLTQALATGARRYGAQLRVRAEVTGLQRRPQGGWDVHTKEGRVIRTLNVVNAAGFWAREVGSMAGLDLPLVPVEHQYMVTAPIPDVKRLQREIPVLRHLDGSFYLRQEREDCLVVGPYESPDTMKTREDWLTRGVPPGEDKVSLHIGCIFKLSFLQGVPRGLTPNRLYLQVSLYMRCIFKLSFLQGEPIGLTPNRLYLQVSLYMRCIFKLSFLQGEPIGLTPNRLYPQVSLYMRCIFKLSFLQGEPIGLTPNRLYLQVSLYIGCIFKLSFLQGEPIGLTPNRLYLQVSLYIGCIFKLRFLQGEPIGLTPNRLYLQVSLYMGCIFKPSFLQGEPIGLTPNRLYLQVSLYIGCIFKLSFLQGEPIGLTPNRLYLQVSLYIGCIFKLRFLQGEPIGLTPNRLYLQVSLYMGCIFKLSFLQGEPIGLTPNRLYLQVSLYIGCIFKLRFLQGEPIGLTPNRLYLQVSLYMGCIFKLSFLQGEPIGLTPNRLYLQVSLYIGCIFKLRFLQGEPIGLTPNRLYLQVSLYMGCIFKLSFLQGEPIGLTPNRLYLQVSLYIGCIFKLRFLQGEPIGLTPNRLYLQVSLYMGCIFKLSFLQGEPIGLTPNRLYLQVSLYIGCIFKLSFLQGEPIGLTPNRLYLQVSLYIGCIFKSSFLQGFGKELFPSDVERLSPHLDAAMELVPSLKTASVKSVVCGPITYTPDVLPMVGPTLLPNMWLAVGFSYGIVHAGCFGRFLAEWLLTGEPPCEVLEVDPLRYGSWTDLPFALAKVRESYGLNTAITYPKEERFAGRPTRRVSGVYETLVQRGAHMGFQVGWEHPSWFAAAGGTADYCPSFYRTNWHEAVKREWELVMNNIGVIDLSPSAKFILSGDDSFKFLQYVTANAIPPSEDVARCRTVITHCLTSSGKVYSELTVTSLGEGRYLLVSGGSSELHDLRWLEDHARRGGYHVTLSNVTDSMGCLGVAGPRSGQLLGSLSGPGHFDSFPFLSARKIVLGDVLVTALRISYTGELGWELYCDQHSLLKLYNRLMEVGQEHGEEGSSPLGTLNTRPQSFEALYGLTLVRTRVELRFGDSGAGDFGSYAMNVLRMEKGFRMWGSDMNKDTSLLEAGLGRFVKLDKGDFVGRTAVLQEKRQGLQRHLVTLAVNTDNVDPIGDESVYCAGKVGQIFKWRVPQNVAIKITEMFHSKLGIERKFSIAVVGSTTSGCFSPALGDSLAFAYVPPYLATPGTKLEVSSQHLGDSLVLSGSAGEPVERTAAGDGAARNFGSEDPTNERTQSENLLMFDPHVSRKYRAE</sequence>
<evidence type="ECO:0000259" key="4">
    <source>
        <dbReference type="Pfam" id="PF01571"/>
    </source>
</evidence>
<dbReference type="Pfam" id="PF08669">
    <property type="entry name" value="GCV_T_C"/>
    <property type="match status" value="1"/>
</dbReference>
<dbReference type="SUPFAM" id="SSF101790">
    <property type="entry name" value="Aminomethyltransferase beta-barrel domain"/>
    <property type="match status" value="1"/>
</dbReference>
<feature type="domain" description="GCVT N-terminal" evidence="4">
    <location>
        <begin position="1365"/>
        <end position="1410"/>
    </location>
</feature>
<dbReference type="PANTHER" id="PTHR43757">
    <property type="entry name" value="AMINOMETHYLTRANSFERASE"/>
    <property type="match status" value="1"/>
</dbReference>
<reference evidence="7" key="1">
    <citation type="submission" date="2020-11" db="EMBL/GenBank/DDBJ databases">
        <authorList>
            <person name="Tran Van P."/>
        </authorList>
    </citation>
    <scope>NUCLEOTIDE SEQUENCE</scope>
</reference>
<evidence type="ECO:0008006" key="8">
    <source>
        <dbReference type="Google" id="ProtNLM"/>
    </source>
</evidence>
<dbReference type="Gene3D" id="3.30.1360.120">
    <property type="entry name" value="Probable tRNA modification gtpase trme, domain 1"/>
    <property type="match status" value="2"/>
</dbReference>
<dbReference type="Gene3D" id="3.50.50.60">
    <property type="entry name" value="FAD/NAD(P)-binding domain"/>
    <property type="match status" value="3"/>
</dbReference>
<dbReference type="InterPro" id="IPR032503">
    <property type="entry name" value="FAO_M"/>
</dbReference>
<name>A0A7R9F1H4_9NEOP</name>
<evidence type="ECO:0000259" key="5">
    <source>
        <dbReference type="Pfam" id="PF08669"/>
    </source>
</evidence>
<dbReference type="Pfam" id="PF01571">
    <property type="entry name" value="GCV_T"/>
    <property type="match status" value="2"/>
</dbReference>
<evidence type="ECO:0000256" key="2">
    <source>
        <dbReference type="SAM" id="MobiDB-lite"/>
    </source>
</evidence>
<feature type="domain" description="GCVT N-terminal" evidence="4">
    <location>
        <begin position="1092"/>
        <end position="1328"/>
    </location>
</feature>
<gene>
    <name evidence="7" type="ORF">TBIB3V08_LOCUS7630</name>
</gene>
<dbReference type="EMBL" id="OD567182">
    <property type="protein sequence ID" value="CAD7445275.1"/>
    <property type="molecule type" value="Genomic_DNA"/>
</dbReference>
<evidence type="ECO:0000259" key="6">
    <source>
        <dbReference type="Pfam" id="PF16350"/>
    </source>
</evidence>
<dbReference type="InterPro" id="IPR028896">
    <property type="entry name" value="GcvT/YgfZ/DmdA"/>
</dbReference>